<dbReference type="PANTHER" id="PTHR35526">
    <property type="entry name" value="ANTI-SIGMA-F FACTOR RSBW-RELATED"/>
    <property type="match status" value="1"/>
</dbReference>
<dbReference type="SUPFAM" id="SSF55874">
    <property type="entry name" value="ATPase domain of HSP90 chaperone/DNA topoisomerase II/histidine kinase"/>
    <property type="match status" value="1"/>
</dbReference>
<dbReference type="CDD" id="cd16936">
    <property type="entry name" value="HATPase_RsbW-like"/>
    <property type="match status" value="1"/>
</dbReference>
<organism evidence="1 2">
    <name type="scientific">Streptomyces albus</name>
    <dbReference type="NCBI Taxonomy" id="1888"/>
    <lineage>
        <taxon>Bacteria</taxon>
        <taxon>Bacillati</taxon>
        <taxon>Actinomycetota</taxon>
        <taxon>Actinomycetes</taxon>
        <taxon>Kitasatosporales</taxon>
        <taxon>Streptomycetaceae</taxon>
        <taxon>Streptomyces</taxon>
    </lineage>
</organism>
<dbReference type="RefSeq" id="WP_016468586.1">
    <property type="nucleotide sequence ID" value="NZ_BBQG01000053.1"/>
</dbReference>
<dbReference type="PANTHER" id="PTHR35526:SF3">
    <property type="entry name" value="ANTI-SIGMA-F FACTOR RSBW"/>
    <property type="match status" value="1"/>
</dbReference>
<accession>A0A6C1C3F8</accession>
<protein>
    <submittedName>
        <fullName evidence="1">ATP-binding protein</fullName>
    </submittedName>
</protein>
<dbReference type="GO" id="GO:0005524">
    <property type="term" value="F:ATP binding"/>
    <property type="evidence" value="ECO:0007669"/>
    <property type="project" value="UniProtKB-KW"/>
</dbReference>
<gene>
    <name evidence="1" type="ORF">D8771_00640</name>
</gene>
<dbReference type="Gene3D" id="3.30.565.10">
    <property type="entry name" value="Histidine kinase-like ATPase, C-terminal domain"/>
    <property type="match status" value="1"/>
</dbReference>
<dbReference type="InterPro" id="IPR050267">
    <property type="entry name" value="Anti-sigma-factor_SerPK"/>
</dbReference>
<proteinExistence type="predicted"/>
<keyword evidence="1" id="KW-0547">Nucleotide-binding</keyword>
<reference evidence="1 2" key="1">
    <citation type="submission" date="2018-10" db="EMBL/GenBank/DDBJ databases">
        <title>Isolation of pseudouridimycin from Streptomyces albus DSM 40763.</title>
        <authorList>
            <person name="Rosenqvist P."/>
            <person name="Metsae-Ketelae M."/>
            <person name="Virta P."/>
        </authorList>
    </citation>
    <scope>NUCLEOTIDE SEQUENCE [LARGE SCALE GENOMIC DNA]</scope>
    <source>
        <strain evidence="1 2">DSM 40763</strain>
    </source>
</reference>
<dbReference type="InterPro" id="IPR036890">
    <property type="entry name" value="HATPase_C_sf"/>
</dbReference>
<name>A0A6C1C3F8_9ACTN</name>
<dbReference type="GeneID" id="75184072"/>
<sequence>MVTSETNGRSSLITNAILHSGCRLLRVTVERPGPRLVRISVEDTSRSKPVRRKAEPGDEQGRGLLLVSASAVNWGVELRDSGKTVFAEMAAPDSLARTAAVQQRPS</sequence>
<keyword evidence="1" id="KW-0067">ATP-binding</keyword>
<dbReference type="EMBL" id="RCIY01000002">
    <property type="protein sequence ID" value="TGG89453.1"/>
    <property type="molecule type" value="Genomic_DNA"/>
</dbReference>
<dbReference type="AlphaFoldDB" id="A0A6C1C3F8"/>
<dbReference type="Proteomes" id="UP000298111">
    <property type="component" value="Unassembled WGS sequence"/>
</dbReference>
<evidence type="ECO:0000313" key="2">
    <source>
        <dbReference type="Proteomes" id="UP000298111"/>
    </source>
</evidence>
<evidence type="ECO:0000313" key="1">
    <source>
        <dbReference type="EMBL" id="TGG89453.1"/>
    </source>
</evidence>
<comment type="caution">
    <text evidence="1">The sequence shown here is derived from an EMBL/GenBank/DDBJ whole genome shotgun (WGS) entry which is preliminary data.</text>
</comment>